<accession>A0A6S7BZY2</accession>
<gene>
    <name evidence="1" type="ORF">LMG28138_05522</name>
</gene>
<name>A0A6S7BZY2_9BURK</name>
<dbReference type="EMBL" id="CADIKM010000064">
    <property type="protein sequence ID" value="CAB3804474.1"/>
    <property type="molecule type" value="Genomic_DNA"/>
</dbReference>
<dbReference type="RefSeq" id="WP_175108081.1">
    <property type="nucleotide sequence ID" value="NZ_CADIKM010000064.1"/>
</dbReference>
<evidence type="ECO:0000313" key="1">
    <source>
        <dbReference type="EMBL" id="CAB3804474.1"/>
    </source>
</evidence>
<dbReference type="Proteomes" id="UP000494115">
    <property type="component" value="Unassembled WGS sequence"/>
</dbReference>
<reference evidence="1 2" key="1">
    <citation type="submission" date="2020-04" db="EMBL/GenBank/DDBJ databases">
        <authorList>
            <person name="De Canck E."/>
        </authorList>
    </citation>
    <scope>NUCLEOTIDE SEQUENCE [LARGE SCALE GENOMIC DNA]</scope>
    <source>
        <strain evidence="1 2">LMG 28138</strain>
    </source>
</reference>
<keyword evidence="2" id="KW-1185">Reference proteome</keyword>
<organism evidence="1 2">
    <name type="scientific">Pararobbsia alpina</name>
    <dbReference type="NCBI Taxonomy" id="621374"/>
    <lineage>
        <taxon>Bacteria</taxon>
        <taxon>Pseudomonadati</taxon>
        <taxon>Pseudomonadota</taxon>
        <taxon>Betaproteobacteria</taxon>
        <taxon>Burkholderiales</taxon>
        <taxon>Burkholderiaceae</taxon>
        <taxon>Pararobbsia</taxon>
    </lineage>
</organism>
<evidence type="ECO:0000313" key="2">
    <source>
        <dbReference type="Proteomes" id="UP000494115"/>
    </source>
</evidence>
<sequence length="111" mass="12033">MRIYAKPPDIKVTSPAKSSIARYLATEQAMAFERNGIGIASGSPSAEAAYCRIQWQETDCAAGLAVLIYEHAMGQKPLPGARAGCGKVLVAHYFYEEASSYDQCVPNDRQC</sequence>
<dbReference type="AlphaFoldDB" id="A0A6S7BZY2"/>
<protein>
    <submittedName>
        <fullName evidence="1">Uncharacterized protein</fullName>
    </submittedName>
</protein>
<proteinExistence type="predicted"/>